<comment type="caution">
    <text evidence="1">The sequence shown here is derived from an EMBL/GenBank/DDBJ whole genome shotgun (WGS) entry which is preliminary data.</text>
</comment>
<name>A0A4C1XXB6_EUMVA</name>
<organism evidence="1 2">
    <name type="scientific">Eumeta variegata</name>
    <name type="common">Bagworm moth</name>
    <name type="synonym">Eumeta japonica</name>
    <dbReference type="NCBI Taxonomy" id="151549"/>
    <lineage>
        <taxon>Eukaryota</taxon>
        <taxon>Metazoa</taxon>
        <taxon>Ecdysozoa</taxon>
        <taxon>Arthropoda</taxon>
        <taxon>Hexapoda</taxon>
        <taxon>Insecta</taxon>
        <taxon>Pterygota</taxon>
        <taxon>Neoptera</taxon>
        <taxon>Endopterygota</taxon>
        <taxon>Lepidoptera</taxon>
        <taxon>Glossata</taxon>
        <taxon>Ditrysia</taxon>
        <taxon>Tineoidea</taxon>
        <taxon>Psychidae</taxon>
        <taxon>Oiketicinae</taxon>
        <taxon>Eumeta</taxon>
    </lineage>
</organism>
<sequence length="99" mass="11458">MYDLANQGPYDFPWNITTMHKRSTSDRPLPRELFKSSLATAEQLQQDEFATKRQIGKSHKIGHTFSFQSCLLDCHYCTEKKKNNDASVSMIRIDMIGEE</sequence>
<proteinExistence type="predicted"/>
<evidence type="ECO:0000313" key="1">
    <source>
        <dbReference type="EMBL" id="GBP66877.1"/>
    </source>
</evidence>
<dbReference type="EMBL" id="BGZK01000970">
    <property type="protein sequence ID" value="GBP66877.1"/>
    <property type="molecule type" value="Genomic_DNA"/>
</dbReference>
<dbReference type="Proteomes" id="UP000299102">
    <property type="component" value="Unassembled WGS sequence"/>
</dbReference>
<gene>
    <name evidence="1" type="ORF">EVAR_18049_1</name>
</gene>
<evidence type="ECO:0000313" key="2">
    <source>
        <dbReference type="Proteomes" id="UP000299102"/>
    </source>
</evidence>
<dbReference type="AlphaFoldDB" id="A0A4C1XXB6"/>
<reference evidence="1 2" key="1">
    <citation type="journal article" date="2019" name="Commun. Biol.">
        <title>The bagworm genome reveals a unique fibroin gene that provides high tensile strength.</title>
        <authorList>
            <person name="Kono N."/>
            <person name="Nakamura H."/>
            <person name="Ohtoshi R."/>
            <person name="Tomita M."/>
            <person name="Numata K."/>
            <person name="Arakawa K."/>
        </authorList>
    </citation>
    <scope>NUCLEOTIDE SEQUENCE [LARGE SCALE GENOMIC DNA]</scope>
</reference>
<protein>
    <submittedName>
        <fullName evidence="1">Uncharacterized protein</fullName>
    </submittedName>
</protein>
<keyword evidence="2" id="KW-1185">Reference proteome</keyword>
<accession>A0A4C1XXB6</accession>